<keyword evidence="3" id="KW-0804">Transcription</keyword>
<evidence type="ECO:0000259" key="5">
    <source>
        <dbReference type="PROSITE" id="PS50949"/>
    </source>
</evidence>
<dbReference type="CDD" id="cd07377">
    <property type="entry name" value="WHTH_GntR"/>
    <property type="match status" value="1"/>
</dbReference>
<sequence length="262" mass="29047">MSIPRKSAAGGLAKSSGAAARRPRVFEDICDQIRQKLSSGELKQGDKLPSERDLAETFGTSRAAVREALRSLERGGVVELRRGVKGGTYVSRADPSIVAQSLHDLLSFGAVSIQSLTESRAILQDSVIRLACDRGTDADFDLLEASIDRTETLTREGRLEERRVQLLEFYRLLGRATRNEVMVILVGALTDMVLKLMARHDVAPRLATIRTHRQIVRCLRRRDKEGAAQLMATHLDKLHAHFLKAERSQQKRSLALDSSPNA</sequence>
<dbReference type="PANTHER" id="PTHR43537:SF5">
    <property type="entry name" value="UXU OPERON TRANSCRIPTIONAL REGULATOR"/>
    <property type="match status" value="1"/>
</dbReference>
<dbReference type="InterPro" id="IPR000524">
    <property type="entry name" value="Tscrpt_reg_HTH_GntR"/>
</dbReference>
<keyword evidence="1" id="KW-0805">Transcription regulation</keyword>
<dbReference type="SMART" id="SM00345">
    <property type="entry name" value="HTH_GNTR"/>
    <property type="match status" value="1"/>
</dbReference>
<evidence type="ECO:0000313" key="6">
    <source>
        <dbReference type="EMBL" id="MFC4200878.1"/>
    </source>
</evidence>
<dbReference type="Proteomes" id="UP001595848">
    <property type="component" value="Unassembled WGS sequence"/>
</dbReference>
<evidence type="ECO:0000256" key="3">
    <source>
        <dbReference type="ARBA" id="ARBA00023163"/>
    </source>
</evidence>
<reference evidence="7" key="1">
    <citation type="journal article" date="2019" name="Int. J. Syst. Evol. Microbiol.">
        <title>The Global Catalogue of Microorganisms (GCM) 10K type strain sequencing project: providing services to taxonomists for standard genome sequencing and annotation.</title>
        <authorList>
            <consortium name="The Broad Institute Genomics Platform"/>
            <consortium name="The Broad Institute Genome Sequencing Center for Infectious Disease"/>
            <person name="Wu L."/>
            <person name="Ma J."/>
        </authorList>
    </citation>
    <scope>NUCLEOTIDE SEQUENCE [LARGE SCALE GENOMIC DNA]</scope>
    <source>
        <strain evidence="7">LMG 24813</strain>
    </source>
</reference>
<dbReference type="PROSITE" id="PS50949">
    <property type="entry name" value="HTH_GNTR"/>
    <property type="match status" value="1"/>
</dbReference>
<keyword evidence="2" id="KW-0238">DNA-binding</keyword>
<protein>
    <submittedName>
        <fullName evidence="6">FadR/GntR family transcriptional regulator</fullName>
    </submittedName>
</protein>
<keyword evidence="7" id="KW-1185">Reference proteome</keyword>
<dbReference type="PANTHER" id="PTHR43537">
    <property type="entry name" value="TRANSCRIPTIONAL REGULATOR, GNTR FAMILY"/>
    <property type="match status" value="1"/>
</dbReference>
<accession>A0ABV8NYB1</accession>
<dbReference type="RefSeq" id="WP_217963912.1">
    <property type="nucleotide sequence ID" value="NZ_JAHTBN010000003.1"/>
</dbReference>
<dbReference type="SMART" id="SM00895">
    <property type="entry name" value="FCD"/>
    <property type="match status" value="1"/>
</dbReference>
<feature type="compositionally biased region" description="Low complexity" evidence="4">
    <location>
        <begin position="1"/>
        <end position="20"/>
    </location>
</feature>
<feature type="domain" description="HTH gntR-type" evidence="5">
    <location>
        <begin position="23"/>
        <end position="93"/>
    </location>
</feature>
<organism evidence="6 7">
    <name type="scientific">Candidimonas humi</name>
    <dbReference type="NCBI Taxonomy" id="683355"/>
    <lineage>
        <taxon>Bacteria</taxon>
        <taxon>Pseudomonadati</taxon>
        <taxon>Pseudomonadota</taxon>
        <taxon>Betaproteobacteria</taxon>
        <taxon>Burkholderiales</taxon>
        <taxon>Alcaligenaceae</taxon>
        <taxon>Candidimonas</taxon>
    </lineage>
</organism>
<evidence type="ECO:0000256" key="4">
    <source>
        <dbReference type="SAM" id="MobiDB-lite"/>
    </source>
</evidence>
<proteinExistence type="predicted"/>
<evidence type="ECO:0000256" key="1">
    <source>
        <dbReference type="ARBA" id="ARBA00023015"/>
    </source>
</evidence>
<dbReference type="Pfam" id="PF00392">
    <property type="entry name" value="GntR"/>
    <property type="match status" value="1"/>
</dbReference>
<evidence type="ECO:0000313" key="7">
    <source>
        <dbReference type="Proteomes" id="UP001595848"/>
    </source>
</evidence>
<name>A0ABV8NYB1_9BURK</name>
<dbReference type="Pfam" id="PF07729">
    <property type="entry name" value="FCD"/>
    <property type="match status" value="1"/>
</dbReference>
<dbReference type="EMBL" id="JBHSBV010000002">
    <property type="protein sequence ID" value="MFC4200878.1"/>
    <property type="molecule type" value="Genomic_DNA"/>
</dbReference>
<gene>
    <name evidence="6" type="ORF">ACFOY1_07930</name>
</gene>
<comment type="caution">
    <text evidence="6">The sequence shown here is derived from an EMBL/GenBank/DDBJ whole genome shotgun (WGS) entry which is preliminary data.</text>
</comment>
<dbReference type="InterPro" id="IPR011711">
    <property type="entry name" value="GntR_C"/>
</dbReference>
<feature type="region of interest" description="Disordered" evidence="4">
    <location>
        <begin position="1"/>
        <end position="21"/>
    </location>
</feature>
<evidence type="ECO:0000256" key="2">
    <source>
        <dbReference type="ARBA" id="ARBA00023125"/>
    </source>
</evidence>